<dbReference type="Ensembl" id="ENSMODT00000053737.1">
    <property type="protein sequence ID" value="ENSMODP00000054450.1"/>
    <property type="gene ID" value="ENSMODG00000008793.3"/>
</dbReference>
<dbReference type="PANTHER" id="PTHR14332:SF3">
    <property type="entry name" value="DISRUPTED IN SCHIZOPHRENIA 1 PROTEIN"/>
    <property type="match status" value="1"/>
</dbReference>
<gene>
    <name evidence="3" type="primary">DISC1</name>
</gene>
<evidence type="ECO:0008006" key="5">
    <source>
        <dbReference type="Google" id="ProtNLM"/>
    </source>
</evidence>
<accession>A0A5F8H3F2</accession>
<proteinExistence type="predicted"/>
<reference evidence="3" key="2">
    <citation type="submission" date="2025-08" db="UniProtKB">
        <authorList>
            <consortium name="Ensembl"/>
        </authorList>
    </citation>
    <scope>IDENTIFICATION</scope>
</reference>
<dbReference type="Bgee" id="ENSMODG00000008793">
    <property type="expression patterns" value="Expressed in skeleton of lower jaw and 13 other cell types or tissues"/>
</dbReference>
<dbReference type="STRING" id="13616.ENSMODP00000054450"/>
<dbReference type="InParanoid" id="A0A5F8H3F2"/>
<organism evidence="3 4">
    <name type="scientific">Monodelphis domestica</name>
    <name type="common">Gray short-tailed opossum</name>
    <dbReference type="NCBI Taxonomy" id="13616"/>
    <lineage>
        <taxon>Eukaryota</taxon>
        <taxon>Metazoa</taxon>
        <taxon>Chordata</taxon>
        <taxon>Craniata</taxon>
        <taxon>Vertebrata</taxon>
        <taxon>Euteleostomi</taxon>
        <taxon>Mammalia</taxon>
        <taxon>Metatheria</taxon>
        <taxon>Didelphimorphia</taxon>
        <taxon>Didelphidae</taxon>
        <taxon>Monodelphis</taxon>
    </lineage>
</organism>
<reference evidence="3" key="3">
    <citation type="submission" date="2025-09" db="UniProtKB">
        <authorList>
            <consortium name="Ensembl"/>
        </authorList>
    </citation>
    <scope>IDENTIFICATION</scope>
</reference>
<feature type="region of interest" description="Disordered" evidence="2">
    <location>
        <begin position="287"/>
        <end position="309"/>
    </location>
</feature>
<dbReference type="InterPro" id="IPR026081">
    <property type="entry name" value="DISC1"/>
</dbReference>
<sequence>MLCKGQRGAAAAWGEPPEQLRGSARSNSGGHSPGKQDQLLSAGSFQKKRLARRPGYLRTDIRPRRECLTPTLPPSFTLKELGHDRDRMAELKPCTMARHGDFGLRRQDFSPSAGSPMLTGSSVVGHGILGNCWSQPGLNARLKDGVTGLIAPCTSVCLEDFPPTHLPEVSLAPWEVAGSARTQGHTFPVAQKEANISSDQVDHQLPLPTSPSPHDVFNSSFSFISLSLQSAGERGEAEGCLPTREREPPCQSSTEARAENTIVDELVRRQGSTGACEDQRSVSQPCSCRTARDPVGTTLATGSNNRPEKEVFSFSDTDAAISCSPDSSSVGSSVTSGYESNIMASDQGWDTLVKKYEPVLMGCLLSNQTLLKIKSLMFKLQKLLEKAVEEDNYDKAEELKEKLENLAKEKSTLKFQLPSRHPSISSFLDHFGAQVQSALHCATHKVNSEETQSQLRMELNLSESAAQDRLQVSITRRDWLLQEKQQLQKEIEGLQARMSVLEAKDQQLRREIEEQEKFIQLQDCELTSLLGCVPLGELQEVRKALDDTLASSYQIPISLELPGTIKSLQEREQSLNLAIKETTSKVCTSQKLCSTLRRKVNEIETQLPTLLEAKMLAVSGNSFSTAKDLMEEIRSLTSEKEGLEGLINKLLVLSARNVRKLERIKEDYNRLRLDLEQGEAAYESSVKENTVKYMEILEDKLHSSRSQLLERVWEADLEACQLFIQGFQLQEASSCASEGEETQIDDLEMTTPAPAPAASIFPRPTSEDGLKPFCQPAEEWQAILYPTIQCDGCEQKEESYIISLELGEKCEAIREKLLYLEDQLHAAIYSHDEGLVHILLLLNRFTTCQLLTPDIENNNNNKRSDTNGGHKRSLRRILVQQKDGELNLESQDQGSNLNPRQ</sequence>
<dbReference type="GO" id="GO:0005815">
    <property type="term" value="C:microtubule organizing center"/>
    <property type="evidence" value="ECO:0000318"/>
    <property type="project" value="GO_Central"/>
</dbReference>
<dbReference type="GO" id="GO:0060271">
    <property type="term" value="P:cilium assembly"/>
    <property type="evidence" value="ECO:0000318"/>
    <property type="project" value="GO_Central"/>
</dbReference>
<feature type="coiled-coil region" evidence="1">
    <location>
        <begin position="386"/>
        <end position="416"/>
    </location>
</feature>
<dbReference type="FunCoup" id="A0A5F8H3F2">
    <property type="interactions" value="326"/>
</dbReference>
<keyword evidence="1" id="KW-0175">Coiled coil</keyword>
<dbReference type="OMA" id="FQLAEGC"/>
<dbReference type="GO" id="GO:0001764">
    <property type="term" value="P:neuron migration"/>
    <property type="evidence" value="ECO:0000318"/>
    <property type="project" value="GO_Central"/>
</dbReference>
<feature type="coiled-coil region" evidence="1">
    <location>
        <begin position="477"/>
        <end position="518"/>
    </location>
</feature>
<feature type="region of interest" description="Disordered" evidence="2">
    <location>
        <begin position="854"/>
        <end position="873"/>
    </location>
</feature>
<evidence type="ECO:0000256" key="1">
    <source>
        <dbReference type="SAM" id="Coils"/>
    </source>
</evidence>
<evidence type="ECO:0000313" key="4">
    <source>
        <dbReference type="Proteomes" id="UP000002280"/>
    </source>
</evidence>
<dbReference type="GO" id="GO:0005874">
    <property type="term" value="C:microtubule"/>
    <property type="evidence" value="ECO:0000318"/>
    <property type="project" value="GO_Central"/>
</dbReference>
<feature type="region of interest" description="Disordered" evidence="2">
    <location>
        <begin position="1"/>
        <end position="45"/>
    </location>
</feature>
<evidence type="ECO:0000313" key="3">
    <source>
        <dbReference type="Ensembl" id="ENSMODP00000054450.1"/>
    </source>
</evidence>
<reference evidence="3 4" key="1">
    <citation type="journal article" date="2007" name="Nature">
        <title>Genome of the marsupial Monodelphis domestica reveals innovation in non-coding sequences.</title>
        <authorList>
            <person name="Mikkelsen T.S."/>
            <person name="Wakefield M.J."/>
            <person name="Aken B."/>
            <person name="Amemiya C.T."/>
            <person name="Chang J.L."/>
            <person name="Duke S."/>
            <person name="Garber M."/>
            <person name="Gentles A.J."/>
            <person name="Goodstadt L."/>
            <person name="Heger A."/>
            <person name="Jurka J."/>
            <person name="Kamal M."/>
            <person name="Mauceli E."/>
            <person name="Searle S.M."/>
            <person name="Sharpe T."/>
            <person name="Baker M.L."/>
            <person name="Batzer M.A."/>
            <person name="Benos P.V."/>
            <person name="Belov K."/>
            <person name="Clamp M."/>
            <person name="Cook A."/>
            <person name="Cuff J."/>
            <person name="Das R."/>
            <person name="Davidow L."/>
            <person name="Deakin J.E."/>
            <person name="Fazzari M.J."/>
            <person name="Glass J.L."/>
            <person name="Grabherr M."/>
            <person name="Greally J.M."/>
            <person name="Gu W."/>
            <person name="Hore T.A."/>
            <person name="Huttley G.A."/>
            <person name="Kleber M."/>
            <person name="Jirtle R.L."/>
            <person name="Koina E."/>
            <person name="Lee J.T."/>
            <person name="Mahony S."/>
            <person name="Marra M.A."/>
            <person name="Miller R.D."/>
            <person name="Nicholls R.D."/>
            <person name="Oda M."/>
            <person name="Papenfuss A.T."/>
            <person name="Parra Z.E."/>
            <person name="Pollock D.D."/>
            <person name="Ray D.A."/>
            <person name="Schein J.E."/>
            <person name="Speed T.P."/>
            <person name="Thompson K."/>
            <person name="VandeBerg J.L."/>
            <person name="Wade C.M."/>
            <person name="Walker J.A."/>
            <person name="Waters P.D."/>
            <person name="Webber C."/>
            <person name="Weidman J.R."/>
            <person name="Xie X."/>
            <person name="Zody M.C."/>
            <person name="Baldwin J."/>
            <person name="Abdouelleil A."/>
            <person name="Abdulkadir J."/>
            <person name="Abebe A."/>
            <person name="Abera B."/>
            <person name="Abreu J."/>
            <person name="Acer S.C."/>
            <person name="Aftuck L."/>
            <person name="Alexander A."/>
            <person name="An P."/>
            <person name="Anderson E."/>
            <person name="Anderson S."/>
            <person name="Arachi H."/>
            <person name="Azer M."/>
            <person name="Bachantsang P."/>
            <person name="Barry A."/>
            <person name="Bayul T."/>
            <person name="Berlin A."/>
            <person name="Bessette D."/>
            <person name="Bloom T."/>
            <person name="Bloom T."/>
            <person name="Boguslavskiy L."/>
            <person name="Bonnet C."/>
            <person name="Boukhgalter B."/>
            <person name="Bourzgui I."/>
            <person name="Brown A."/>
            <person name="Cahill P."/>
            <person name="Channer S."/>
            <person name="Cheshatsang Y."/>
            <person name="Chuda L."/>
            <person name="Citroen M."/>
            <person name="Collymore A."/>
            <person name="Cooke P."/>
            <person name="Costello M."/>
            <person name="D'Aco K."/>
            <person name="Daza R."/>
            <person name="De Haan G."/>
            <person name="DeGray S."/>
            <person name="DeMaso C."/>
            <person name="Dhargay N."/>
            <person name="Dooley K."/>
            <person name="Dooley E."/>
            <person name="Doricent M."/>
            <person name="Dorje P."/>
            <person name="Dorjee K."/>
            <person name="Dupes A."/>
            <person name="Elong R."/>
            <person name="Falk J."/>
            <person name="Farina A."/>
            <person name="Faro S."/>
            <person name="Ferguson D."/>
            <person name="Fisher S."/>
            <person name="Foley C.D."/>
            <person name="Franke A."/>
            <person name="Friedrich D."/>
            <person name="Gadbois L."/>
            <person name="Gearin G."/>
            <person name="Gearin C.R."/>
            <person name="Giannoukos G."/>
            <person name="Goode T."/>
            <person name="Graham J."/>
            <person name="Grandbois E."/>
            <person name="Grewal S."/>
            <person name="Gyaltsen K."/>
            <person name="Hafez N."/>
            <person name="Hagos B."/>
            <person name="Hall J."/>
            <person name="Henson C."/>
            <person name="Hollinger A."/>
            <person name="Honan T."/>
            <person name="Huard M.D."/>
            <person name="Hughes L."/>
            <person name="Hurhula B."/>
            <person name="Husby M.E."/>
            <person name="Kamat A."/>
            <person name="Kanga B."/>
            <person name="Kashin S."/>
            <person name="Khazanovich D."/>
            <person name="Kisner P."/>
            <person name="Lance K."/>
            <person name="Lara M."/>
            <person name="Lee W."/>
            <person name="Lennon N."/>
            <person name="Letendre F."/>
            <person name="LeVine R."/>
            <person name="Lipovsky A."/>
            <person name="Liu X."/>
            <person name="Liu J."/>
            <person name="Liu S."/>
            <person name="Lokyitsang T."/>
            <person name="Lokyitsang Y."/>
            <person name="Lubonja R."/>
            <person name="Lui A."/>
            <person name="MacDonald P."/>
            <person name="Magnisalis V."/>
            <person name="Maru K."/>
            <person name="Matthews C."/>
            <person name="McCusker W."/>
            <person name="McDonough S."/>
            <person name="Mehta T."/>
            <person name="Meldrim J."/>
            <person name="Meneus L."/>
            <person name="Mihai O."/>
            <person name="Mihalev A."/>
            <person name="Mihova T."/>
            <person name="Mittelman R."/>
            <person name="Mlenga V."/>
            <person name="Montmayeur A."/>
            <person name="Mulrain L."/>
            <person name="Navidi A."/>
            <person name="Naylor J."/>
            <person name="Negash T."/>
            <person name="Nguyen T."/>
            <person name="Nguyen N."/>
            <person name="Nicol R."/>
            <person name="Norbu C."/>
            <person name="Norbu N."/>
            <person name="Novod N."/>
            <person name="O'Neill B."/>
            <person name="Osman S."/>
            <person name="Markiewicz E."/>
            <person name="Oyono O.L."/>
            <person name="Patti C."/>
            <person name="Phunkhang P."/>
            <person name="Pierre F."/>
            <person name="Priest M."/>
            <person name="Raghuraman S."/>
            <person name="Rege F."/>
            <person name="Reyes R."/>
            <person name="Rise C."/>
            <person name="Rogov P."/>
            <person name="Ross K."/>
            <person name="Ryan E."/>
            <person name="Settipalli S."/>
            <person name="Shea T."/>
            <person name="Sherpa N."/>
            <person name="Shi L."/>
            <person name="Shih D."/>
            <person name="Sparrow T."/>
            <person name="Spaulding J."/>
            <person name="Stalker J."/>
            <person name="Stange-Thomann N."/>
            <person name="Stavropoulos S."/>
            <person name="Stone C."/>
            <person name="Strader C."/>
            <person name="Tesfaye S."/>
            <person name="Thomson T."/>
            <person name="Thoulutsang Y."/>
            <person name="Thoulutsang D."/>
            <person name="Topham K."/>
            <person name="Topping I."/>
            <person name="Tsamla T."/>
            <person name="Vassiliev H."/>
            <person name="Vo A."/>
            <person name="Wangchuk T."/>
            <person name="Wangdi T."/>
            <person name="Weiand M."/>
            <person name="Wilkinson J."/>
            <person name="Wilson A."/>
            <person name="Yadav S."/>
            <person name="Young G."/>
            <person name="Yu Q."/>
            <person name="Zembek L."/>
            <person name="Zhong D."/>
            <person name="Zimmer A."/>
            <person name="Zwirko Z."/>
            <person name="Jaffe D.B."/>
            <person name="Alvarez P."/>
            <person name="Brockman W."/>
            <person name="Butler J."/>
            <person name="Chin C."/>
            <person name="Gnerre S."/>
            <person name="MacCallum I."/>
            <person name="Graves J.A."/>
            <person name="Ponting C.P."/>
            <person name="Breen M."/>
            <person name="Samollow P.B."/>
            <person name="Lander E.S."/>
            <person name="Lindblad-Toh K."/>
        </authorList>
    </citation>
    <scope>NUCLEOTIDE SEQUENCE [LARGE SCALE GENOMIC DNA]</scope>
</reference>
<evidence type="ECO:0000256" key="2">
    <source>
        <dbReference type="SAM" id="MobiDB-lite"/>
    </source>
</evidence>
<dbReference type="GO" id="GO:0045111">
    <property type="term" value="C:intermediate filament cytoskeleton"/>
    <property type="evidence" value="ECO:0000318"/>
    <property type="project" value="GO_Central"/>
</dbReference>
<dbReference type="AlphaFoldDB" id="A0A5F8H3F2"/>
<dbReference type="GeneTree" id="ENSGT00390000006176"/>
<feature type="coiled-coil region" evidence="1">
    <location>
        <begin position="626"/>
        <end position="681"/>
    </location>
</feature>
<feature type="compositionally biased region" description="Basic and acidic residues" evidence="2">
    <location>
        <begin position="236"/>
        <end position="248"/>
    </location>
</feature>
<name>A0A5F8H3F2_MONDO</name>
<protein>
    <recommendedName>
        <fullName evidence="5">DISC1 scaffold protein</fullName>
    </recommendedName>
</protein>
<keyword evidence="4" id="KW-1185">Reference proteome</keyword>
<dbReference type="Proteomes" id="UP000002280">
    <property type="component" value="Chromosome 2"/>
</dbReference>
<feature type="region of interest" description="Disordered" evidence="2">
    <location>
        <begin position="236"/>
        <end position="256"/>
    </location>
</feature>
<dbReference type="PANTHER" id="PTHR14332">
    <property type="entry name" value="DISRUPTED IN SCHIZOPHRENIA 1 PROTEIN"/>
    <property type="match status" value="1"/>
</dbReference>